<dbReference type="PANTHER" id="PTHR33383:SF1">
    <property type="entry name" value="MEMBRANE PROTEIN INSERTION EFFICIENCY FACTOR-RELATED"/>
    <property type="match status" value="1"/>
</dbReference>
<dbReference type="HAMAP" id="MF_00386">
    <property type="entry name" value="UPF0161_YidD"/>
    <property type="match status" value="1"/>
</dbReference>
<dbReference type="EMBL" id="CP072829">
    <property type="protein sequence ID" value="QTU84375.1"/>
    <property type="molecule type" value="Genomic_DNA"/>
</dbReference>
<dbReference type="Proteomes" id="UP000671910">
    <property type="component" value="Chromosome"/>
</dbReference>
<organism evidence="2 3">
    <name type="scientific">Xiamenia xianingshaonis</name>
    <dbReference type="NCBI Taxonomy" id="2682776"/>
    <lineage>
        <taxon>Bacteria</taxon>
        <taxon>Bacillati</taxon>
        <taxon>Actinomycetota</taxon>
        <taxon>Coriobacteriia</taxon>
        <taxon>Eggerthellales</taxon>
        <taxon>Eggerthellaceae</taxon>
        <taxon>Xiamenia</taxon>
    </lineage>
</organism>
<comment type="function">
    <text evidence="1">Could be involved in insertion of integral membrane proteins into the membrane.</text>
</comment>
<dbReference type="KEGG" id="ebz:J7S26_00020"/>
<comment type="similarity">
    <text evidence="1">Belongs to the UPF0161 family.</text>
</comment>
<dbReference type="Pfam" id="PF01809">
    <property type="entry name" value="YidD"/>
    <property type="match status" value="1"/>
</dbReference>
<dbReference type="InterPro" id="IPR002696">
    <property type="entry name" value="Membr_insert_effic_factor_YidD"/>
</dbReference>
<sequence>MTRSLKEAIKHIPCGTAILCIRFYQMAISPLFPSCCRFVPTCSAYGLQALRKYGFLKGMKLTVKRILRCRPGGPHGFDPVP</sequence>
<evidence type="ECO:0000256" key="1">
    <source>
        <dbReference type="HAMAP-Rule" id="MF_00386"/>
    </source>
</evidence>
<dbReference type="RefSeq" id="WP_261428616.1">
    <property type="nucleotide sequence ID" value="NZ_CP072829.1"/>
</dbReference>
<dbReference type="AlphaFoldDB" id="A0A9E6MQN2"/>
<keyword evidence="1" id="KW-0472">Membrane</keyword>
<dbReference type="PANTHER" id="PTHR33383">
    <property type="entry name" value="MEMBRANE PROTEIN INSERTION EFFICIENCY FACTOR-RELATED"/>
    <property type="match status" value="1"/>
</dbReference>
<dbReference type="NCBIfam" id="TIGR00278">
    <property type="entry name" value="membrane protein insertion efficiency factor YidD"/>
    <property type="match status" value="1"/>
</dbReference>
<reference evidence="2" key="1">
    <citation type="submission" date="2021-04" db="EMBL/GenBank/DDBJ databases">
        <title>Novel species in family Eggerthellaceae.</title>
        <authorList>
            <person name="Zhang G."/>
        </authorList>
    </citation>
    <scope>NUCLEOTIDE SEQUENCE</scope>
    <source>
        <strain evidence="2">Zg-886</strain>
    </source>
</reference>
<name>A0A9E6MQN2_9ACTN</name>
<gene>
    <name evidence="2" type="primary">yidD</name>
    <name evidence="2" type="ORF">J7S26_00020</name>
</gene>
<dbReference type="SMART" id="SM01234">
    <property type="entry name" value="Haemolytic"/>
    <property type="match status" value="1"/>
</dbReference>
<comment type="subcellular location">
    <subcellularLocation>
        <location evidence="1">Cell membrane</location>
        <topology evidence="1">Peripheral membrane protein</topology>
        <orientation evidence="1">Cytoplasmic side</orientation>
    </subcellularLocation>
</comment>
<evidence type="ECO:0000313" key="3">
    <source>
        <dbReference type="Proteomes" id="UP000671910"/>
    </source>
</evidence>
<protein>
    <recommendedName>
        <fullName evidence="1">Putative membrane protein insertion efficiency factor</fullName>
    </recommendedName>
</protein>
<proteinExistence type="inferred from homology"/>
<evidence type="ECO:0000313" key="2">
    <source>
        <dbReference type="EMBL" id="QTU84375.1"/>
    </source>
</evidence>
<keyword evidence="1" id="KW-1003">Cell membrane</keyword>
<accession>A0A9E6MQN2</accession>
<dbReference type="GO" id="GO:0005886">
    <property type="term" value="C:plasma membrane"/>
    <property type="evidence" value="ECO:0007669"/>
    <property type="project" value="UniProtKB-SubCell"/>
</dbReference>